<dbReference type="EMBL" id="CQBK01000009">
    <property type="protein sequence ID" value="CNH77775.1"/>
    <property type="molecule type" value="Genomic_DNA"/>
</dbReference>
<proteinExistence type="predicted"/>
<reference evidence="2 3" key="1">
    <citation type="submission" date="2015-03" db="EMBL/GenBank/DDBJ databases">
        <authorList>
            <person name="Murphy D."/>
        </authorList>
    </citation>
    <scope>NUCLEOTIDE SEQUENCE [LARGE SCALE GENOMIC DNA]</scope>
    <source>
        <strain evidence="2 3">Y233</strain>
    </source>
</reference>
<dbReference type="PANTHER" id="PTHR22916">
    <property type="entry name" value="GLYCOSYLTRANSFERASE"/>
    <property type="match status" value="1"/>
</dbReference>
<gene>
    <name evidence="2" type="ORF">ERS008667_01491</name>
</gene>
<evidence type="ECO:0000259" key="1">
    <source>
        <dbReference type="Pfam" id="PF00535"/>
    </source>
</evidence>
<name>A0A0T9PR22_9GAMM</name>
<dbReference type="GO" id="GO:0016758">
    <property type="term" value="F:hexosyltransferase activity"/>
    <property type="evidence" value="ECO:0007669"/>
    <property type="project" value="UniProtKB-ARBA"/>
</dbReference>
<accession>A0A0T9PR22</accession>
<dbReference type="SUPFAM" id="SSF53448">
    <property type="entry name" value="Nucleotide-diphospho-sugar transferases"/>
    <property type="match status" value="1"/>
</dbReference>
<protein>
    <submittedName>
        <fullName evidence="2">Glycosyl transferase family protein</fullName>
    </submittedName>
</protein>
<evidence type="ECO:0000313" key="2">
    <source>
        <dbReference type="EMBL" id="CNH77775.1"/>
    </source>
</evidence>
<dbReference type="InterPro" id="IPR029044">
    <property type="entry name" value="Nucleotide-diphossugar_trans"/>
</dbReference>
<dbReference type="Proteomes" id="UP000038204">
    <property type="component" value="Unassembled WGS sequence"/>
</dbReference>
<dbReference type="CDD" id="cd00761">
    <property type="entry name" value="Glyco_tranf_GTA_type"/>
    <property type="match status" value="1"/>
</dbReference>
<dbReference type="PANTHER" id="PTHR22916:SF3">
    <property type="entry name" value="UDP-GLCNAC:BETAGAL BETA-1,3-N-ACETYLGLUCOSAMINYLTRANSFERASE-LIKE PROTEIN 1"/>
    <property type="match status" value="1"/>
</dbReference>
<dbReference type="Gene3D" id="3.90.550.10">
    <property type="entry name" value="Spore Coat Polysaccharide Biosynthesis Protein SpsA, Chain A"/>
    <property type="match status" value="1"/>
</dbReference>
<feature type="domain" description="Glycosyltransferase 2-like" evidence="1">
    <location>
        <begin position="18"/>
        <end position="125"/>
    </location>
</feature>
<sequence length="330" mass="38918">MKSNIIIDNSNSDDVLLTIAIPTYKRFGLLKETLKSVFSLEFNIPIEVIIVDNDPEHPELVLSEMAEFERHDFIYYKNIENYGMFGNWNQCLNLGRGKLITILHDDDLLCVNFPCELERFLKEHGCHDDIPLIGFGHHLLDQRKSEDKVNKNILYKISKKIFNAFRKYIIKPKVVSITLDEIFWGNIFCGTLGVVMDRNKALSISGFDEKNYPVSDYDFWIRWIQKYGPIKYNKTKVSYYRILDNESMRPDVISNFIKKTYELRLMMIKETPLLVNQESNAINLKKLDEYSFNVNWSREGDFNLGMLDTVNYIYIKIKCISCKYFSFWLH</sequence>
<keyword evidence="2" id="KW-0808">Transferase</keyword>
<dbReference type="InterPro" id="IPR001173">
    <property type="entry name" value="Glyco_trans_2-like"/>
</dbReference>
<dbReference type="AlphaFoldDB" id="A0A0T9PR22"/>
<organism evidence="2 3">
    <name type="scientific">Yersinia similis</name>
    <dbReference type="NCBI Taxonomy" id="367190"/>
    <lineage>
        <taxon>Bacteria</taxon>
        <taxon>Pseudomonadati</taxon>
        <taxon>Pseudomonadota</taxon>
        <taxon>Gammaproteobacteria</taxon>
        <taxon>Enterobacterales</taxon>
        <taxon>Yersiniaceae</taxon>
        <taxon>Yersinia</taxon>
    </lineage>
</organism>
<dbReference type="Pfam" id="PF00535">
    <property type="entry name" value="Glycos_transf_2"/>
    <property type="match status" value="1"/>
</dbReference>
<evidence type="ECO:0000313" key="3">
    <source>
        <dbReference type="Proteomes" id="UP000038204"/>
    </source>
</evidence>